<accession>A0A246HKL1</accession>
<evidence type="ECO:0000256" key="1">
    <source>
        <dbReference type="ARBA" id="ARBA00004141"/>
    </source>
</evidence>
<evidence type="ECO:0000313" key="7">
    <source>
        <dbReference type="Proteomes" id="UP000198157"/>
    </source>
</evidence>
<dbReference type="InterPro" id="IPR051788">
    <property type="entry name" value="MFS_Transporter"/>
</dbReference>
<dbReference type="PANTHER" id="PTHR23514:SF13">
    <property type="entry name" value="INNER MEMBRANE PROTEIN YBJJ"/>
    <property type="match status" value="1"/>
</dbReference>
<dbReference type="EMBL" id="NIVS01000032">
    <property type="protein sequence ID" value="OWQ52253.1"/>
    <property type="molecule type" value="Genomic_DNA"/>
</dbReference>
<keyword evidence="2 5" id="KW-0812">Transmembrane</keyword>
<dbReference type="InterPro" id="IPR036259">
    <property type="entry name" value="MFS_trans_sf"/>
</dbReference>
<reference evidence="6 7" key="1">
    <citation type="submission" date="2017-06" db="EMBL/GenBank/DDBJ databases">
        <authorList>
            <person name="Kim H.J."/>
            <person name="Triplett B.A."/>
        </authorList>
    </citation>
    <scope>NUCLEOTIDE SEQUENCE [LARGE SCALE GENOMIC DNA]</scope>
    <source>
        <strain evidence="6 7">13146</strain>
    </source>
</reference>
<protein>
    <submittedName>
        <fullName evidence="6">MFS transporter</fullName>
    </submittedName>
</protein>
<dbReference type="AlphaFoldDB" id="A0A246HKL1"/>
<dbReference type="PANTHER" id="PTHR23514">
    <property type="entry name" value="BYPASS OF STOP CODON PROTEIN 6"/>
    <property type="match status" value="1"/>
</dbReference>
<dbReference type="GO" id="GO:0016020">
    <property type="term" value="C:membrane"/>
    <property type="evidence" value="ECO:0007669"/>
    <property type="project" value="UniProtKB-SubCell"/>
</dbReference>
<dbReference type="Pfam" id="PF07690">
    <property type="entry name" value="MFS_1"/>
    <property type="match status" value="1"/>
</dbReference>
<keyword evidence="4 5" id="KW-0472">Membrane</keyword>
<evidence type="ECO:0000313" key="6">
    <source>
        <dbReference type="EMBL" id="OWQ52253.1"/>
    </source>
</evidence>
<feature type="transmembrane region" description="Helical" evidence="5">
    <location>
        <begin position="21"/>
        <end position="40"/>
    </location>
</feature>
<dbReference type="Proteomes" id="UP000198157">
    <property type="component" value="Unassembled WGS sequence"/>
</dbReference>
<feature type="transmembrane region" description="Helical" evidence="5">
    <location>
        <begin position="301"/>
        <end position="318"/>
    </location>
</feature>
<evidence type="ECO:0000256" key="4">
    <source>
        <dbReference type="ARBA" id="ARBA00023136"/>
    </source>
</evidence>
<dbReference type="OrthoDB" id="9810941at2"/>
<organism evidence="6 7">
    <name type="scientific">Stenotrophomonas maltophilia</name>
    <name type="common">Pseudomonas maltophilia</name>
    <name type="synonym">Xanthomonas maltophilia</name>
    <dbReference type="NCBI Taxonomy" id="40324"/>
    <lineage>
        <taxon>Bacteria</taxon>
        <taxon>Pseudomonadati</taxon>
        <taxon>Pseudomonadota</taxon>
        <taxon>Gammaproteobacteria</taxon>
        <taxon>Lysobacterales</taxon>
        <taxon>Lysobacteraceae</taxon>
        <taxon>Stenotrophomonas</taxon>
        <taxon>Stenotrophomonas maltophilia group</taxon>
    </lineage>
</organism>
<feature type="transmembrane region" description="Helical" evidence="5">
    <location>
        <begin position="241"/>
        <end position="262"/>
    </location>
</feature>
<dbReference type="InterPro" id="IPR011701">
    <property type="entry name" value="MFS"/>
</dbReference>
<comment type="caution">
    <text evidence="6">The sequence shown here is derived from an EMBL/GenBank/DDBJ whole genome shotgun (WGS) entry which is preliminary data.</text>
</comment>
<feature type="transmembrane region" description="Helical" evidence="5">
    <location>
        <begin position="105"/>
        <end position="123"/>
    </location>
</feature>
<feature type="transmembrane region" description="Helical" evidence="5">
    <location>
        <begin position="80"/>
        <end position="99"/>
    </location>
</feature>
<feature type="transmembrane region" description="Helical" evidence="5">
    <location>
        <begin position="201"/>
        <end position="221"/>
    </location>
</feature>
<name>A0A246HKL1_STEMA</name>
<feature type="transmembrane region" description="Helical" evidence="5">
    <location>
        <begin position="167"/>
        <end position="189"/>
    </location>
</feature>
<evidence type="ECO:0000256" key="5">
    <source>
        <dbReference type="SAM" id="Phobius"/>
    </source>
</evidence>
<proteinExistence type="predicted"/>
<evidence type="ECO:0000256" key="2">
    <source>
        <dbReference type="ARBA" id="ARBA00022692"/>
    </source>
</evidence>
<comment type="subcellular location">
    <subcellularLocation>
        <location evidence="1">Membrane</location>
        <topology evidence="1">Multi-pass membrane protein</topology>
    </subcellularLocation>
</comment>
<keyword evidence="3 5" id="KW-1133">Transmembrane helix</keyword>
<feature type="transmembrane region" description="Helical" evidence="5">
    <location>
        <begin position="359"/>
        <end position="380"/>
    </location>
</feature>
<dbReference type="SUPFAM" id="SSF103473">
    <property type="entry name" value="MFS general substrate transporter"/>
    <property type="match status" value="1"/>
</dbReference>
<dbReference type="Gene3D" id="1.20.1250.20">
    <property type="entry name" value="MFS general substrate transporter like domains"/>
    <property type="match status" value="2"/>
</dbReference>
<evidence type="ECO:0000256" key="3">
    <source>
        <dbReference type="ARBA" id="ARBA00022989"/>
    </source>
</evidence>
<sequence length="382" mass="39166">MSTLSASSSLLARGQQHATRAAFFLPGFATAAWAPLVPFAKNRTGLDEGSLGLVLLCLGAGSLLAMPIAGMLAARHGCRAVMIATLVMVIATLPLLAIAPSPLTLGLVLFVFGAGVGACDCVMNMQAIMVERDSGRPMMSGFHAFYSIGGAVGAGAMTALLALHLPPWLVCLLASAVMAALLAISLPYWRTDKAPSDAPMFAVPHGVVLAIGVLCFVAFLAEGSVLDWSAVFLHEVQQVDPSRAGLGYLAFAIAMTVTRLVGDGVVARLGRHRSILIGSLVAASGFALATFATWMPLALCGYALVGLGCANIVPALFSMAGNQKVMPESLAIPAITTLGYAGVLAGPALIGFVAQASSLVFAFSAVAVTLVLVGLCARWVRA</sequence>
<feature type="transmembrane region" description="Helical" evidence="5">
    <location>
        <begin position="330"/>
        <end position="353"/>
    </location>
</feature>
<dbReference type="CDD" id="cd17393">
    <property type="entry name" value="MFS_MosC_like"/>
    <property type="match status" value="1"/>
</dbReference>
<feature type="transmembrane region" description="Helical" evidence="5">
    <location>
        <begin position="52"/>
        <end position="73"/>
    </location>
</feature>
<gene>
    <name evidence="6" type="ORF">CEE60_13100</name>
</gene>
<feature type="transmembrane region" description="Helical" evidence="5">
    <location>
        <begin position="144"/>
        <end position="161"/>
    </location>
</feature>
<feature type="transmembrane region" description="Helical" evidence="5">
    <location>
        <begin position="274"/>
        <end position="295"/>
    </location>
</feature>
<dbReference type="GO" id="GO:0022857">
    <property type="term" value="F:transmembrane transporter activity"/>
    <property type="evidence" value="ECO:0007669"/>
    <property type="project" value="InterPro"/>
</dbReference>